<evidence type="ECO:0000313" key="2">
    <source>
        <dbReference type="EMBL" id="MCQ1058182.1"/>
    </source>
</evidence>
<proteinExistence type="predicted"/>
<keyword evidence="1" id="KW-0812">Transmembrane</keyword>
<evidence type="ECO:0000313" key="3">
    <source>
        <dbReference type="Proteomes" id="UP001524460"/>
    </source>
</evidence>
<protein>
    <submittedName>
        <fullName evidence="2">Uncharacterized protein</fullName>
    </submittedName>
</protein>
<evidence type="ECO:0000256" key="1">
    <source>
        <dbReference type="SAM" id="Phobius"/>
    </source>
</evidence>
<sequence>MLTGYWSIDAFIIANLLLWMIVASIFGYQQITGGGMLYDSSNNNDQRG</sequence>
<name>A0ABT1N243_9GAMM</name>
<keyword evidence="3" id="KW-1185">Reference proteome</keyword>
<feature type="transmembrane region" description="Helical" evidence="1">
    <location>
        <begin position="6"/>
        <end position="28"/>
    </location>
</feature>
<dbReference type="EMBL" id="JANEYT010000015">
    <property type="protein sequence ID" value="MCQ1058182.1"/>
    <property type="molecule type" value="Genomic_DNA"/>
</dbReference>
<keyword evidence="1" id="KW-0472">Membrane</keyword>
<organism evidence="2 3">
    <name type="scientific">Photobacterium pectinilyticum</name>
    <dbReference type="NCBI Taxonomy" id="2906793"/>
    <lineage>
        <taxon>Bacteria</taxon>
        <taxon>Pseudomonadati</taxon>
        <taxon>Pseudomonadota</taxon>
        <taxon>Gammaproteobacteria</taxon>
        <taxon>Vibrionales</taxon>
        <taxon>Vibrionaceae</taxon>
        <taxon>Photobacterium</taxon>
    </lineage>
</organism>
<reference evidence="2 3" key="1">
    <citation type="submission" date="2022-07" db="EMBL/GenBank/DDBJ databases">
        <title>Photobacterium pectinilyticum sp. nov., a marine bacterium isolated from surface seawater of Qingdao offshore.</title>
        <authorList>
            <person name="Wang X."/>
        </authorList>
    </citation>
    <scope>NUCLEOTIDE SEQUENCE [LARGE SCALE GENOMIC DNA]</scope>
    <source>
        <strain evidence="2 3">ZSDE20</strain>
    </source>
</reference>
<keyword evidence="1" id="KW-1133">Transmembrane helix</keyword>
<accession>A0ABT1N243</accession>
<dbReference type="Proteomes" id="UP001524460">
    <property type="component" value="Unassembled WGS sequence"/>
</dbReference>
<gene>
    <name evidence="2" type="ORF">NHN17_08940</name>
</gene>
<dbReference type="RefSeq" id="WP_255041987.1">
    <property type="nucleotide sequence ID" value="NZ_JANEYT010000015.1"/>
</dbReference>
<comment type="caution">
    <text evidence="2">The sequence shown here is derived from an EMBL/GenBank/DDBJ whole genome shotgun (WGS) entry which is preliminary data.</text>
</comment>